<accession>A0ABP4RRD1</accession>
<evidence type="ECO:0000313" key="1">
    <source>
        <dbReference type="EMBL" id="GAA1658015.1"/>
    </source>
</evidence>
<proteinExistence type="predicted"/>
<sequence>MDFLDYETIFAQAWADPANTRYEMRPIDVNSVLAERYEPSERLSRAQLWDVEVRKARRPDLFIPGVVAKGSAQAWGGDDTFVRTSSQRLWLAREQYGLIIEQTHLNHAEQKVTFVGAAEHPDRDGVQLHASTDQPIFHVEHSVGGDENRPLNEWRIVHLAAQPDERLLEVFARIDADPWLPEFIEIYIRDVLGIGLARRADLAGGDRPVELDSGAPVS</sequence>
<keyword evidence="2" id="KW-1185">Reference proteome</keyword>
<dbReference type="Proteomes" id="UP001500618">
    <property type="component" value="Unassembled WGS sequence"/>
</dbReference>
<organism evidence="1 2">
    <name type="scientific">Fodinicola feengrottensis</name>
    <dbReference type="NCBI Taxonomy" id="435914"/>
    <lineage>
        <taxon>Bacteria</taxon>
        <taxon>Bacillati</taxon>
        <taxon>Actinomycetota</taxon>
        <taxon>Actinomycetes</taxon>
        <taxon>Mycobacteriales</taxon>
        <taxon>Fodinicola</taxon>
    </lineage>
</organism>
<name>A0ABP4RRD1_9ACTN</name>
<dbReference type="EMBL" id="BAAANY010000001">
    <property type="protein sequence ID" value="GAA1658015.1"/>
    <property type="molecule type" value="Genomic_DNA"/>
</dbReference>
<gene>
    <name evidence="1" type="ORF">GCM10009765_04340</name>
</gene>
<evidence type="ECO:0000313" key="2">
    <source>
        <dbReference type="Proteomes" id="UP001500618"/>
    </source>
</evidence>
<dbReference type="RefSeq" id="WP_344306578.1">
    <property type="nucleotide sequence ID" value="NZ_BAAANY010000001.1"/>
</dbReference>
<protein>
    <submittedName>
        <fullName evidence="1">Uncharacterized protein</fullName>
    </submittedName>
</protein>
<comment type="caution">
    <text evidence="1">The sequence shown here is derived from an EMBL/GenBank/DDBJ whole genome shotgun (WGS) entry which is preliminary data.</text>
</comment>
<reference evidence="2" key="1">
    <citation type="journal article" date="2019" name="Int. J. Syst. Evol. Microbiol.">
        <title>The Global Catalogue of Microorganisms (GCM) 10K type strain sequencing project: providing services to taxonomists for standard genome sequencing and annotation.</title>
        <authorList>
            <consortium name="The Broad Institute Genomics Platform"/>
            <consortium name="The Broad Institute Genome Sequencing Center for Infectious Disease"/>
            <person name="Wu L."/>
            <person name="Ma J."/>
        </authorList>
    </citation>
    <scope>NUCLEOTIDE SEQUENCE [LARGE SCALE GENOMIC DNA]</scope>
    <source>
        <strain evidence="2">JCM 14718</strain>
    </source>
</reference>